<dbReference type="OrthoDB" id="9779128at2"/>
<evidence type="ECO:0000313" key="4">
    <source>
        <dbReference type="Proteomes" id="UP000463470"/>
    </source>
</evidence>
<dbReference type="Proteomes" id="UP000463470">
    <property type="component" value="Unassembled WGS sequence"/>
</dbReference>
<dbReference type="Pfam" id="PF07833">
    <property type="entry name" value="Cu_amine_oxidN1"/>
    <property type="match status" value="1"/>
</dbReference>
<gene>
    <name evidence="3" type="ORF">GTO91_05865</name>
</gene>
<dbReference type="Gene3D" id="3.30.565.40">
    <property type="entry name" value="Fervidobacterium nodosum Rt17-B1 like"/>
    <property type="match status" value="1"/>
</dbReference>
<sequence>MKKTIGHLLLTTTVYASLLGIAIAGEGGQFAVSGHIDNQGIFVPLRAISEKMQYTLGWDEATQTISVSKGEKVLHLQIGNHDVAVNDHEMVLDSPPKVIDGHTYVPLRFIAENMGVHVHWDQATSTAVLAPIVENPITITTQKEVHDDAGVSVKIQYPQIAGMADPVAQNRINQMLKDRIIAFKKEHMTKLKANAAELLKFGYQDTTMALECNYEVKYNQKGTIRFFFRDYVYPGGPEGTASTTSLTVNIITGQTDVSPDLFWDSIQQSP</sequence>
<accession>A0A845L8H9</accession>
<dbReference type="InterPro" id="IPR036582">
    <property type="entry name" value="Mao_N_sf"/>
</dbReference>
<evidence type="ECO:0000259" key="2">
    <source>
        <dbReference type="Pfam" id="PF13739"/>
    </source>
</evidence>
<comment type="caution">
    <text evidence="3">The sequence shown here is derived from an EMBL/GenBank/DDBJ whole genome shotgun (WGS) entry which is preliminary data.</text>
</comment>
<dbReference type="InterPro" id="IPR025303">
    <property type="entry name" value="PdaC"/>
</dbReference>
<dbReference type="Gene3D" id="3.30.457.10">
    <property type="entry name" value="Copper amine oxidase-like, N-terminal domain"/>
    <property type="match status" value="1"/>
</dbReference>
<evidence type="ECO:0000313" key="3">
    <source>
        <dbReference type="EMBL" id="MZP29231.1"/>
    </source>
</evidence>
<protein>
    <submittedName>
        <fullName evidence="3">DUF4163 domain-containing protein</fullName>
    </submittedName>
</protein>
<dbReference type="EMBL" id="WXEY01000004">
    <property type="protein sequence ID" value="MZP29231.1"/>
    <property type="molecule type" value="Genomic_DNA"/>
</dbReference>
<dbReference type="AlphaFoldDB" id="A0A845L8H9"/>
<proteinExistence type="predicted"/>
<dbReference type="InterPro" id="IPR012854">
    <property type="entry name" value="Cu_amine_oxidase-like_N"/>
</dbReference>
<organism evidence="3 4">
    <name type="scientific">Heliomicrobium undosum</name>
    <dbReference type="NCBI Taxonomy" id="121734"/>
    <lineage>
        <taxon>Bacteria</taxon>
        <taxon>Bacillati</taxon>
        <taxon>Bacillota</taxon>
        <taxon>Clostridia</taxon>
        <taxon>Eubacteriales</taxon>
        <taxon>Heliobacteriaceae</taxon>
        <taxon>Heliomicrobium</taxon>
    </lineage>
</organism>
<keyword evidence="4" id="KW-1185">Reference proteome</keyword>
<dbReference type="RefSeq" id="WP_161256269.1">
    <property type="nucleotide sequence ID" value="NZ_WXEY01000004.1"/>
</dbReference>
<dbReference type="SUPFAM" id="SSF55383">
    <property type="entry name" value="Copper amine oxidase, domain N"/>
    <property type="match status" value="1"/>
</dbReference>
<feature type="domain" description="Copper amine oxidase-like N-terminal" evidence="1">
    <location>
        <begin position="25"/>
        <end position="127"/>
    </location>
</feature>
<feature type="domain" description="Deacetylase PdaC" evidence="2">
    <location>
        <begin position="149"/>
        <end position="238"/>
    </location>
</feature>
<dbReference type="Pfam" id="PF13739">
    <property type="entry name" value="PdaC"/>
    <property type="match status" value="1"/>
</dbReference>
<evidence type="ECO:0000259" key="1">
    <source>
        <dbReference type="Pfam" id="PF07833"/>
    </source>
</evidence>
<name>A0A845L8H9_9FIRM</name>
<reference evidence="3 4" key="1">
    <citation type="submission" date="2020-01" db="EMBL/GenBank/DDBJ databases">
        <title>Whole-genome sequence of Heliobacterium undosum DSM 13378.</title>
        <authorList>
            <person name="Kyndt J.A."/>
            <person name="Meyer T.E."/>
        </authorList>
    </citation>
    <scope>NUCLEOTIDE SEQUENCE [LARGE SCALE GENOMIC DNA]</scope>
    <source>
        <strain evidence="3 4">DSM 13378</strain>
    </source>
</reference>